<feature type="compositionally biased region" description="Basic residues" evidence="1">
    <location>
        <begin position="271"/>
        <end position="294"/>
    </location>
</feature>
<feature type="region of interest" description="Disordered" evidence="1">
    <location>
        <begin position="1"/>
        <end position="329"/>
    </location>
</feature>
<feature type="compositionally biased region" description="Basic and acidic residues" evidence="1">
    <location>
        <begin position="146"/>
        <end position="174"/>
    </location>
</feature>
<evidence type="ECO:0000313" key="2">
    <source>
        <dbReference type="EMBL" id="CAA9246698.1"/>
    </source>
</evidence>
<dbReference type="AlphaFoldDB" id="A0A6J4ICY6"/>
<gene>
    <name evidence="2" type="ORF">AVDCRST_MAG08-1891</name>
</gene>
<feature type="compositionally biased region" description="Low complexity" evidence="1">
    <location>
        <begin position="251"/>
        <end position="270"/>
    </location>
</feature>
<proteinExistence type="predicted"/>
<protein>
    <submittedName>
        <fullName evidence="2">Short-chain dehydrogenase</fullName>
    </submittedName>
</protein>
<feature type="compositionally biased region" description="Basic residues" evidence="1">
    <location>
        <begin position="125"/>
        <end position="137"/>
    </location>
</feature>
<feature type="compositionally biased region" description="Gly residues" evidence="1">
    <location>
        <begin position="295"/>
        <end position="310"/>
    </location>
</feature>
<evidence type="ECO:0000256" key="1">
    <source>
        <dbReference type="SAM" id="MobiDB-lite"/>
    </source>
</evidence>
<feature type="compositionally biased region" description="Basic residues" evidence="1">
    <location>
        <begin position="54"/>
        <end position="80"/>
    </location>
</feature>
<sequence length="329" mass="34717">DGPGLRRVRLRRAQRRRSPPAAGPRRRVGRPHSLARSGAPGLRGPPGCAESGRSRHHGRRRGRSRAAARLGRRGARRRPDRRSGARGGGAGRHLARQPPGAGGGPALREGGRRAARAELEFGRRLRDRRGARRRAGRGRAGGAGDALRHHETRVGAGRGEARHPLGLGRAERPAVRGLRPLGARHRGARHAEPAVPDPAGRGARRGGGAAARGPARLDLRAGRSGRGGAAAGRPRPAPRALQRDRARRLAGARLGAGVAGRPARLRLPPGRSRRGAHRVAARRRRPPQPRRHAHGGGVRLAGGARDGGLGRAPRRVVAGARARPDGGRM</sequence>
<accession>A0A6J4ICY6</accession>
<feature type="non-terminal residue" evidence="2">
    <location>
        <position position="329"/>
    </location>
</feature>
<feature type="compositionally biased region" description="Basic residues" evidence="1">
    <location>
        <begin position="1"/>
        <end position="30"/>
    </location>
</feature>
<organism evidence="2">
    <name type="scientific">uncultured Acetobacteraceae bacterium</name>
    <dbReference type="NCBI Taxonomy" id="169975"/>
    <lineage>
        <taxon>Bacteria</taxon>
        <taxon>Pseudomonadati</taxon>
        <taxon>Pseudomonadota</taxon>
        <taxon>Alphaproteobacteria</taxon>
        <taxon>Acetobacterales</taxon>
        <taxon>Acetobacteraceae</taxon>
        <taxon>environmental samples</taxon>
    </lineage>
</organism>
<feature type="compositionally biased region" description="Basic and acidic residues" evidence="1">
    <location>
        <begin position="109"/>
        <end position="124"/>
    </location>
</feature>
<reference evidence="2" key="1">
    <citation type="submission" date="2020-02" db="EMBL/GenBank/DDBJ databases">
        <authorList>
            <person name="Meier V. D."/>
        </authorList>
    </citation>
    <scope>NUCLEOTIDE SEQUENCE</scope>
    <source>
        <strain evidence="2">AVDCRST_MAG08</strain>
    </source>
</reference>
<dbReference type="EMBL" id="CADCTG010000156">
    <property type="protein sequence ID" value="CAA9246698.1"/>
    <property type="molecule type" value="Genomic_DNA"/>
</dbReference>
<name>A0A6J4ICY6_9PROT</name>
<feature type="non-terminal residue" evidence="2">
    <location>
        <position position="1"/>
    </location>
</feature>
<feature type="compositionally biased region" description="Low complexity" evidence="1">
    <location>
        <begin position="231"/>
        <end position="240"/>
    </location>
</feature>